<evidence type="ECO:0000313" key="1">
    <source>
        <dbReference type="Proteomes" id="UP000887579"/>
    </source>
</evidence>
<proteinExistence type="predicted"/>
<organism evidence="1 2">
    <name type="scientific">Panagrolaimus sp. ES5</name>
    <dbReference type="NCBI Taxonomy" id="591445"/>
    <lineage>
        <taxon>Eukaryota</taxon>
        <taxon>Metazoa</taxon>
        <taxon>Ecdysozoa</taxon>
        <taxon>Nematoda</taxon>
        <taxon>Chromadorea</taxon>
        <taxon>Rhabditida</taxon>
        <taxon>Tylenchina</taxon>
        <taxon>Panagrolaimomorpha</taxon>
        <taxon>Panagrolaimoidea</taxon>
        <taxon>Panagrolaimidae</taxon>
        <taxon>Panagrolaimus</taxon>
    </lineage>
</organism>
<dbReference type="WBParaSite" id="ES5_v2.g17749.t1">
    <property type="protein sequence ID" value="ES5_v2.g17749.t1"/>
    <property type="gene ID" value="ES5_v2.g17749"/>
</dbReference>
<accession>A0AC34FL35</accession>
<dbReference type="Proteomes" id="UP000887579">
    <property type="component" value="Unplaced"/>
</dbReference>
<name>A0AC34FL35_9BILA</name>
<sequence length="367" mass="42542">MNDEKRSFPNSMTDEKQQFEIPPKFPIPPPPVTAYSSDQQTSTTTGFIRNEPNFTSLQEITEMRDFLKLPIFFNFIIYLFYRILRSIILLESDLWVLLKRFINGNKILEFISGQKSSSTISAETSPTSKTKFHKLGDSDGIQEVEIMTILARKKLNKSDISRDLDFMLFHSEFQSFSILESPNWQLYSITLNYAYFVEMPFPSTEYTFKYCDSLSEGLFTEAQRVARVDWNTFEIKSDKWRHFNGKVIALTTMLNSGSSTLCSLLQQVANEAPNPDSLIIYSNPDPFTHLAAFCEMYEKIGVKQTRKMLLTTLRYLCKDQVLKQTIVFRLRPSTIRLVPHLHSIAPHVMHIFMARDQLEHSISLFVN</sequence>
<evidence type="ECO:0000313" key="2">
    <source>
        <dbReference type="WBParaSite" id="ES5_v2.g17749.t1"/>
    </source>
</evidence>
<protein>
    <submittedName>
        <fullName evidence="2">Uncharacterized protein</fullName>
    </submittedName>
</protein>
<reference evidence="2" key="1">
    <citation type="submission" date="2022-11" db="UniProtKB">
        <authorList>
            <consortium name="WormBaseParasite"/>
        </authorList>
    </citation>
    <scope>IDENTIFICATION</scope>
</reference>